<feature type="transmembrane region" description="Helical" evidence="1">
    <location>
        <begin position="108"/>
        <end position="126"/>
    </location>
</feature>
<dbReference type="AlphaFoldDB" id="A0A1M6SXD0"/>
<keyword evidence="1" id="KW-0812">Transmembrane</keyword>
<dbReference type="STRING" id="1121302.SAMN02745163_03911"/>
<keyword evidence="3" id="KW-1185">Reference proteome</keyword>
<organism evidence="2 3">
    <name type="scientific">Clostridium cavendishii DSM 21758</name>
    <dbReference type="NCBI Taxonomy" id="1121302"/>
    <lineage>
        <taxon>Bacteria</taxon>
        <taxon>Bacillati</taxon>
        <taxon>Bacillota</taxon>
        <taxon>Clostridia</taxon>
        <taxon>Eubacteriales</taxon>
        <taxon>Clostridiaceae</taxon>
        <taxon>Clostridium</taxon>
    </lineage>
</organism>
<dbReference type="EMBL" id="FQZB01000018">
    <property type="protein sequence ID" value="SHK49385.1"/>
    <property type="molecule type" value="Genomic_DNA"/>
</dbReference>
<evidence type="ECO:0000313" key="3">
    <source>
        <dbReference type="Proteomes" id="UP000184310"/>
    </source>
</evidence>
<feature type="transmembrane region" description="Helical" evidence="1">
    <location>
        <begin position="56"/>
        <end position="79"/>
    </location>
</feature>
<reference evidence="2 3" key="1">
    <citation type="submission" date="2016-11" db="EMBL/GenBank/DDBJ databases">
        <authorList>
            <person name="Jaros S."/>
            <person name="Januszkiewicz K."/>
            <person name="Wedrychowicz H."/>
        </authorList>
    </citation>
    <scope>NUCLEOTIDE SEQUENCE [LARGE SCALE GENOMIC DNA]</scope>
    <source>
        <strain evidence="2 3">DSM 21758</strain>
    </source>
</reference>
<dbReference type="Proteomes" id="UP000184310">
    <property type="component" value="Unassembled WGS sequence"/>
</dbReference>
<dbReference type="RefSeq" id="WP_072992085.1">
    <property type="nucleotide sequence ID" value="NZ_FQZB01000018.1"/>
</dbReference>
<feature type="transmembrane region" description="Helical" evidence="1">
    <location>
        <begin position="86"/>
        <end position="102"/>
    </location>
</feature>
<dbReference type="OrthoDB" id="1938844at2"/>
<accession>A0A1M6SXD0</accession>
<protein>
    <submittedName>
        <fullName evidence="2">Uncharacterized protein</fullName>
    </submittedName>
</protein>
<evidence type="ECO:0000313" key="2">
    <source>
        <dbReference type="EMBL" id="SHK49385.1"/>
    </source>
</evidence>
<name>A0A1M6SXD0_9CLOT</name>
<evidence type="ECO:0000256" key="1">
    <source>
        <dbReference type="SAM" id="Phobius"/>
    </source>
</evidence>
<proteinExistence type="predicted"/>
<feature type="transmembrane region" description="Helical" evidence="1">
    <location>
        <begin position="12"/>
        <end position="36"/>
    </location>
</feature>
<sequence length="141" mass="15945">MNDFQEQKVSIGIKIIAILTWLADAFLIFGLISFLALKDTINKTGSGLAFETFKKLTPAITIILLFVITIQVISLILIWRKNKIGVFIYFGMTLINLITAFVKNGSNIKGIITNLLLPCLMAFFIYQQRELFGFKVNNDSY</sequence>
<gene>
    <name evidence="2" type="ORF">SAMN02745163_03911</name>
</gene>
<keyword evidence="1" id="KW-0472">Membrane</keyword>
<keyword evidence="1" id="KW-1133">Transmembrane helix</keyword>